<accession>A0A8S5Q6R4</accession>
<evidence type="ECO:0000259" key="1">
    <source>
        <dbReference type="Pfam" id="PF19789"/>
    </source>
</evidence>
<dbReference type="EMBL" id="BK015598">
    <property type="protein sequence ID" value="DAE15054.1"/>
    <property type="molecule type" value="Genomic_DNA"/>
</dbReference>
<evidence type="ECO:0000313" key="2">
    <source>
        <dbReference type="EMBL" id="DAE15054.1"/>
    </source>
</evidence>
<name>A0A8S5Q6R4_9CAUD</name>
<organism evidence="2">
    <name type="scientific">Siphoviridae sp. cty3u30</name>
    <dbReference type="NCBI Taxonomy" id="2825744"/>
    <lineage>
        <taxon>Viruses</taxon>
        <taxon>Duplodnaviria</taxon>
        <taxon>Heunggongvirae</taxon>
        <taxon>Uroviricota</taxon>
        <taxon>Caudoviricetes</taxon>
    </lineage>
</organism>
<sequence length="266" mass="28729">MNNTNVSTYIDSLMDIWLNNTESGYLSRFDAKMQACIIPTTIKIKPAGSDTVTEIARQAFLLAESNVVAAGGVEGDSILSVLKTHTGETNDNDARKAYNSAGTAVVYWLRSAFSAEQFGYVGTFGDVYSVNASNNYSARPAFKVANATMVSDATEDTIYILTDASKLYRELSFVAYCGETTTRPKKAKVQLDITNATEYTVQISNNAKDETPAWVDCTVDQVVELSNTTKTTGNWVLGVKVCAKSEGRAVCGQPVVIAELEEEAAS</sequence>
<feature type="domain" description="DUF6273" evidence="1">
    <location>
        <begin position="3"/>
        <end position="144"/>
    </location>
</feature>
<protein>
    <recommendedName>
        <fullName evidence="1">DUF6273 domain-containing protein</fullName>
    </recommendedName>
</protein>
<dbReference type="InterPro" id="IPR046240">
    <property type="entry name" value="DUF6273"/>
</dbReference>
<dbReference type="Pfam" id="PF19789">
    <property type="entry name" value="DUF6273"/>
    <property type="match status" value="1"/>
</dbReference>
<proteinExistence type="predicted"/>
<reference evidence="2" key="1">
    <citation type="journal article" date="2021" name="Proc. Natl. Acad. Sci. U.S.A.">
        <title>A Catalog of Tens of Thousands of Viruses from Human Metagenomes Reveals Hidden Associations with Chronic Diseases.</title>
        <authorList>
            <person name="Tisza M.J."/>
            <person name="Buck C.B."/>
        </authorList>
    </citation>
    <scope>NUCLEOTIDE SEQUENCE</scope>
    <source>
        <strain evidence="2">Cty3u30</strain>
    </source>
</reference>